<name>R7RUQ4_9CLOT</name>
<dbReference type="HOGENOM" id="CLU_130257_1_2_9"/>
<dbReference type="Pfam" id="PF18765">
    <property type="entry name" value="Polbeta"/>
    <property type="match status" value="1"/>
</dbReference>
<dbReference type="PANTHER" id="PTHR43852:SF3">
    <property type="entry name" value="NUCLEOTIDYLTRANSFERASE"/>
    <property type="match status" value="1"/>
</dbReference>
<protein>
    <submittedName>
        <fullName evidence="2">DNA polymerase, beta domain protein region</fullName>
    </submittedName>
</protein>
<accession>R7RUQ4</accession>
<sequence length="132" mass="15982">MISIESKIQNLIDFFKNRDEIEAVFIIGSYGTEFQMEDSDIDFAILFNREVDILTELEIEANISDILKFDNIDLVNLKKAPITLQKKTINEGREIYVRDFNRFCDYIEYVYKRFRDEIYFINNFYKDYFYRG</sequence>
<dbReference type="PANTHER" id="PTHR43852">
    <property type="entry name" value="NUCLEOTIDYLTRANSFERASE"/>
    <property type="match status" value="1"/>
</dbReference>
<reference evidence="2" key="1">
    <citation type="submission" date="2013-03" db="EMBL/GenBank/DDBJ databases">
        <title>Draft genome sequence of the hydrogen-ethanol-producing anaerobic alkalithermophilic Caloramator celere.</title>
        <authorList>
            <person name="Ciranna A."/>
            <person name="Larjo A."/>
            <person name="Kivisto A."/>
            <person name="Santala V."/>
            <person name="Roos C."/>
            <person name="Karp M."/>
        </authorList>
    </citation>
    <scope>NUCLEOTIDE SEQUENCE [LARGE SCALE GENOMIC DNA]</scope>
    <source>
        <strain evidence="2">DSM 8682</strain>
    </source>
</reference>
<dbReference type="Gene3D" id="3.30.460.10">
    <property type="entry name" value="Beta Polymerase, domain 2"/>
    <property type="match status" value="1"/>
</dbReference>
<evidence type="ECO:0000313" key="3">
    <source>
        <dbReference type="Proteomes" id="UP000014923"/>
    </source>
</evidence>
<dbReference type="NCBIfam" id="NF047752">
    <property type="entry name" value="MntA_antitoxin"/>
    <property type="match status" value="1"/>
</dbReference>
<dbReference type="EMBL" id="CAVN010000149">
    <property type="protein sequence ID" value="CDF59150.1"/>
    <property type="molecule type" value="Genomic_DNA"/>
</dbReference>
<dbReference type="InterPro" id="IPR041633">
    <property type="entry name" value="Polbeta"/>
</dbReference>
<dbReference type="InterPro" id="IPR043519">
    <property type="entry name" value="NT_sf"/>
</dbReference>
<proteinExistence type="predicted"/>
<dbReference type="OrthoDB" id="1716545at2"/>
<dbReference type="RefSeq" id="WP_018666337.1">
    <property type="nucleotide sequence ID" value="NZ_HF952039.1"/>
</dbReference>
<dbReference type="CDD" id="cd05403">
    <property type="entry name" value="NT_KNTase_like"/>
    <property type="match status" value="1"/>
</dbReference>
<feature type="domain" description="Polymerase beta nucleotidyltransferase" evidence="1">
    <location>
        <begin position="9"/>
        <end position="99"/>
    </location>
</feature>
<dbReference type="AlphaFoldDB" id="R7RUQ4"/>
<gene>
    <name evidence="2" type="ORF">TCEL_02218</name>
</gene>
<evidence type="ECO:0000313" key="2">
    <source>
        <dbReference type="EMBL" id="CDF59150.1"/>
    </source>
</evidence>
<dbReference type="eggNOG" id="COG1669">
    <property type="taxonomic scope" value="Bacteria"/>
</dbReference>
<dbReference type="InterPro" id="IPR052930">
    <property type="entry name" value="TA_antitoxin_MntA"/>
</dbReference>
<dbReference type="SUPFAM" id="SSF81301">
    <property type="entry name" value="Nucleotidyltransferase"/>
    <property type="match status" value="1"/>
</dbReference>
<evidence type="ECO:0000259" key="1">
    <source>
        <dbReference type="Pfam" id="PF18765"/>
    </source>
</evidence>
<organism evidence="2 3">
    <name type="scientific">Thermobrachium celere DSM 8682</name>
    <dbReference type="NCBI Taxonomy" id="941824"/>
    <lineage>
        <taxon>Bacteria</taxon>
        <taxon>Bacillati</taxon>
        <taxon>Bacillota</taxon>
        <taxon>Clostridia</taxon>
        <taxon>Eubacteriales</taxon>
        <taxon>Clostridiaceae</taxon>
        <taxon>Thermobrachium</taxon>
    </lineage>
</organism>
<dbReference type="Proteomes" id="UP000014923">
    <property type="component" value="Unassembled WGS sequence"/>
</dbReference>
<keyword evidence="3" id="KW-1185">Reference proteome</keyword>
<comment type="caution">
    <text evidence="2">The sequence shown here is derived from an EMBL/GenBank/DDBJ whole genome shotgun (WGS) entry which is preliminary data.</text>
</comment>